<gene>
    <name evidence="1" type="ORF">V1517DRAFT_240717</name>
</gene>
<sequence length="162" mass="18210">MDNYIECLGKRPQRSQRMDYHLLNDGSDDEAAPEDRIAKRSRSDEELSTVEPIPLDDSVNHLSQVQDPLASASQHRESAEDGPSDTSSLCESEPSGKRTQNQVLWAQFTVSLLPGMMWWPKRGKGPVEDRQIQCNRCNWKTTDSSRSTSTSNMIAHLAKHGI</sequence>
<dbReference type="Proteomes" id="UP001489719">
    <property type="component" value="Unassembled WGS sequence"/>
</dbReference>
<comment type="caution">
    <text evidence="1">The sequence shown here is derived from an EMBL/GenBank/DDBJ whole genome shotgun (WGS) entry which is preliminary data.</text>
</comment>
<feature type="non-terminal residue" evidence="1">
    <location>
        <position position="162"/>
    </location>
</feature>
<organism evidence="1 2">
    <name type="scientific">Lipomyces orientalis</name>
    <dbReference type="NCBI Taxonomy" id="1233043"/>
    <lineage>
        <taxon>Eukaryota</taxon>
        <taxon>Fungi</taxon>
        <taxon>Dikarya</taxon>
        <taxon>Ascomycota</taxon>
        <taxon>Saccharomycotina</taxon>
        <taxon>Lipomycetes</taxon>
        <taxon>Lipomycetales</taxon>
        <taxon>Lipomycetaceae</taxon>
        <taxon>Lipomyces</taxon>
    </lineage>
</organism>
<evidence type="ECO:0000313" key="2">
    <source>
        <dbReference type="Proteomes" id="UP001489719"/>
    </source>
</evidence>
<keyword evidence="2" id="KW-1185">Reference proteome</keyword>
<reference evidence="2" key="1">
    <citation type="journal article" date="2024" name="Front. Bioeng. Biotechnol.">
        <title>Genome-scale model development and genomic sequencing of the oleaginous clade Lipomyces.</title>
        <authorList>
            <person name="Czajka J.J."/>
            <person name="Han Y."/>
            <person name="Kim J."/>
            <person name="Mondo S.J."/>
            <person name="Hofstad B.A."/>
            <person name="Robles A."/>
            <person name="Haridas S."/>
            <person name="Riley R."/>
            <person name="LaButti K."/>
            <person name="Pangilinan J."/>
            <person name="Andreopoulos W."/>
            <person name="Lipzen A."/>
            <person name="Yan J."/>
            <person name="Wang M."/>
            <person name="Ng V."/>
            <person name="Grigoriev I.V."/>
            <person name="Spatafora J.W."/>
            <person name="Magnuson J.K."/>
            <person name="Baker S.E."/>
            <person name="Pomraning K.R."/>
        </authorList>
    </citation>
    <scope>NUCLEOTIDE SEQUENCE [LARGE SCALE GENOMIC DNA]</scope>
    <source>
        <strain evidence="2">CBS 10300</strain>
    </source>
</reference>
<accession>A0ACC3THQ4</accession>
<dbReference type="EMBL" id="MU970172">
    <property type="protein sequence ID" value="KAK9319643.1"/>
    <property type="molecule type" value="Genomic_DNA"/>
</dbReference>
<name>A0ACC3THQ4_9ASCO</name>
<protein>
    <submittedName>
        <fullName evidence="1">Uncharacterized protein</fullName>
    </submittedName>
</protein>
<evidence type="ECO:0000313" key="1">
    <source>
        <dbReference type="EMBL" id="KAK9319643.1"/>
    </source>
</evidence>
<proteinExistence type="predicted"/>